<protein>
    <submittedName>
        <fullName evidence="1">Uncharacterized protein</fullName>
    </submittedName>
</protein>
<dbReference type="Proteomes" id="UP000445309">
    <property type="component" value="Unassembled WGS sequence"/>
</dbReference>
<name>A0A6N4XRI0_9FLAO</name>
<evidence type="ECO:0000313" key="2">
    <source>
        <dbReference type="Proteomes" id="UP000445309"/>
    </source>
</evidence>
<organism evidence="1 2">
    <name type="scientific">Chryseobacterium fistulae</name>
    <dbReference type="NCBI Taxonomy" id="2675058"/>
    <lineage>
        <taxon>Bacteria</taxon>
        <taxon>Pseudomonadati</taxon>
        <taxon>Bacteroidota</taxon>
        <taxon>Flavobacteriia</taxon>
        <taxon>Flavobacteriales</taxon>
        <taxon>Weeksellaceae</taxon>
        <taxon>Chryseobacterium group</taxon>
        <taxon>Chryseobacterium</taxon>
    </lineage>
</organism>
<keyword evidence="2" id="KW-1185">Reference proteome</keyword>
<dbReference type="AlphaFoldDB" id="A0A6N4XRI0"/>
<proteinExistence type="predicted"/>
<dbReference type="EMBL" id="CACVBY010000030">
    <property type="protein sequence ID" value="CAA7387346.1"/>
    <property type="molecule type" value="Genomic_DNA"/>
</dbReference>
<reference evidence="1 2" key="1">
    <citation type="submission" date="2020-01" db="EMBL/GenBank/DDBJ databases">
        <authorList>
            <person name="Rodrigo-Torres L."/>
            <person name="Arahal R. D."/>
            <person name="Lucena T."/>
        </authorList>
    </citation>
    <scope>NUCLEOTIDE SEQUENCE [LARGE SCALE GENOMIC DNA]</scope>
    <source>
        <strain evidence="1 2">CECT 9393</strain>
    </source>
</reference>
<gene>
    <name evidence="1" type="ORF">CHRY9393_01599</name>
</gene>
<sequence length="34" mass="4201">MTGDEMQVIYYYQDNDGEKNYYLNNMIIKQYTIQ</sequence>
<evidence type="ECO:0000313" key="1">
    <source>
        <dbReference type="EMBL" id="CAA7387346.1"/>
    </source>
</evidence>
<accession>A0A6N4XRI0</accession>